<feature type="compositionally biased region" description="Acidic residues" evidence="3">
    <location>
        <begin position="355"/>
        <end position="369"/>
    </location>
</feature>
<keyword evidence="1 2" id="KW-0694">RNA-binding</keyword>
<reference evidence="5" key="1">
    <citation type="submission" date="2023-08" db="EMBL/GenBank/DDBJ databases">
        <authorList>
            <person name="Chen Y."/>
            <person name="Shah S."/>
            <person name="Dougan E. K."/>
            <person name="Thang M."/>
            <person name="Chan C."/>
        </authorList>
    </citation>
    <scope>NUCLEOTIDE SEQUENCE</scope>
</reference>
<feature type="domain" description="XRRM" evidence="4">
    <location>
        <begin position="249"/>
        <end position="451"/>
    </location>
</feature>
<dbReference type="Gene3D" id="3.30.70.330">
    <property type="match status" value="1"/>
</dbReference>
<dbReference type="CDD" id="cd00105">
    <property type="entry name" value="KH-I"/>
    <property type="match status" value="1"/>
</dbReference>
<feature type="region of interest" description="Disordered" evidence="3">
    <location>
        <begin position="293"/>
        <end position="369"/>
    </location>
</feature>
<accession>A0AA36N540</accession>
<protein>
    <recommendedName>
        <fullName evidence="4">XRRM domain-containing protein</fullName>
    </recommendedName>
</protein>
<dbReference type="AlphaFoldDB" id="A0AA36N540"/>
<evidence type="ECO:0000256" key="1">
    <source>
        <dbReference type="ARBA" id="ARBA00022884"/>
    </source>
</evidence>
<feature type="region of interest" description="Disordered" evidence="3">
    <location>
        <begin position="221"/>
        <end position="247"/>
    </location>
</feature>
<proteinExistence type="predicted"/>
<dbReference type="Pfam" id="PF11523">
    <property type="entry name" value="DUF3223"/>
    <property type="match status" value="1"/>
</dbReference>
<evidence type="ECO:0000313" key="5">
    <source>
        <dbReference type="EMBL" id="CAJ1394687.1"/>
    </source>
</evidence>
<dbReference type="Proteomes" id="UP001178507">
    <property type="component" value="Unassembled WGS sequence"/>
</dbReference>
<dbReference type="Gene3D" id="3.30.1370.10">
    <property type="entry name" value="K Homology domain, type 1"/>
    <property type="match status" value="1"/>
</dbReference>
<feature type="compositionally biased region" description="Basic and acidic residues" evidence="3">
    <location>
        <begin position="225"/>
        <end position="247"/>
    </location>
</feature>
<keyword evidence="6" id="KW-1185">Reference proteome</keyword>
<evidence type="ECO:0000259" key="4">
    <source>
        <dbReference type="PROSITE" id="PS51939"/>
    </source>
</evidence>
<evidence type="ECO:0000256" key="3">
    <source>
        <dbReference type="SAM" id="MobiDB-lite"/>
    </source>
</evidence>
<name>A0AA36N540_9DINO</name>
<dbReference type="GO" id="GO:1990904">
    <property type="term" value="C:ribonucleoprotein complex"/>
    <property type="evidence" value="ECO:0007669"/>
    <property type="project" value="UniProtKB-UniRule"/>
</dbReference>
<dbReference type="GO" id="GO:0003723">
    <property type="term" value="F:RNA binding"/>
    <property type="evidence" value="ECO:0007669"/>
    <property type="project" value="UniProtKB-UniRule"/>
</dbReference>
<dbReference type="InterPro" id="IPR014886">
    <property type="entry name" value="La_xRRM"/>
</dbReference>
<feature type="compositionally biased region" description="Basic and acidic residues" evidence="3">
    <location>
        <begin position="294"/>
        <end position="354"/>
    </location>
</feature>
<feature type="region of interest" description="Disordered" evidence="3">
    <location>
        <begin position="418"/>
        <end position="455"/>
    </location>
</feature>
<feature type="region of interest" description="Disordered" evidence="3">
    <location>
        <begin position="1"/>
        <end position="51"/>
    </location>
</feature>
<comment type="caution">
    <text evidence="5">The sequence shown here is derived from an EMBL/GenBank/DDBJ whole genome shotgun (WGS) entry which is preliminary data.</text>
</comment>
<dbReference type="InterPro" id="IPR004088">
    <property type="entry name" value="KH_dom_type_1"/>
</dbReference>
<dbReference type="PROSITE" id="PS50084">
    <property type="entry name" value="KH_TYPE_1"/>
    <property type="match status" value="1"/>
</dbReference>
<feature type="compositionally biased region" description="Basic residues" evidence="3">
    <location>
        <begin position="441"/>
        <end position="455"/>
    </location>
</feature>
<evidence type="ECO:0000313" key="6">
    <source>
        <dbReference type="Proteomes" id="UP001178507"/>
    </source>
</evidence>
<sequence length="455" mass="49967">MASEDSTKVETDAAAEADRGKEAAKEVKPEAKEAEDTEPAPEEGEAQEQLEVSQDQLDWFTGPGGEALREIERLSGAGITVAEAVDGRCPVKIRGKTVAVSRAKVLLEDKLRAPGSERPVIVIAGRSFKDREELVSHIRALQAATPDGKLLGPEDAFFVFHLATFHPNFMEKMTAPVVGFKYGPHEAFVGSKCFFVVRADGSEEGISIMKCVEVALPRKGTGRGVKRDREEEDVKDREEEREATRPKREIQTGCVLIIEGLPGSASFEEVKEALKEFGDVRFVEFLRDGPPAFEAKEVKEGSPAETEKPDTEKPDTETPAKEEAKEGAPAETEKPDTEKPDTEMPAKEETKEPDCEAAEAAEPEEEDEVMCARARFADAAGAAAAAQGFKEFDGKTMVCRVIDGDEERRFWERLWQKADAKSKGKGKGKWGKDWGKDWNKGKGKKGKGKGKHKFK</sequence>
<dbReference type="InterPro" id="IPR044673">
    <property type="entry name" value="DCL-like"/>
</dbReference>
<feature type="compositionally biased region" description="Basic and acidic residues" evidence="3">
    <location>
        <begin position="1"/>
        <end position="34"/>
    </location>
</feature>
<feature type="compositionally biased region" description="Acidic residues" evidence="3">
    <location>
        <begin position="35"/>
        <end position="48"/>
    </location>
</feature>
<dbReference type="Pfam" id="PF00013">
    <property type="entry name" value="KH_1"/>
    <property type="match status" value="1"/>
</dbReference>
<dbReference type="GO" id="GO:0009658">
    <property type="term" value="P:chloroplast organization"/>
    <property type="evidence" value="ECO:0007669"/>
    <property type="project" value="TreeGrafter"/>
</dbReference>
<dbReference type="PANTHER" id="PTHR33415:SF4">
    <property type="entry name" value="DCL PROTEIN (DUF3223)"/>
    <property type="match status" value="1"/>
</dbReference>
<organism evidence="5 6">
    <name type="scientific">Effrenium voratum</name>
    <dbReference type="NCBI Taxonomy" id="2562239"/>
    <lineage>
        <taxon>Eukaryota</taxon>
        <taxon>Sar</taxon>
        <taxon>Alveolata</taxon>
        <taxon>Dinophyceae</taxon>
        <taxon>Suessiales</taxon>
        <taxon>Symbiodiniaceae</taxon>
        <taxon>Effrenium</taxon>
    </lineage>
</organism>
<dbReference type="InterPro" id="IPR036612">
    <property type="entry name" value="KH_dom_type_1_sf"/>
</dbReference>
<dbReference type="InterPro" id="IPR012677">
    <property type="entry name" value="Nucleotide-bd_a/b_plait_sf"/>
</dbReference>
<dbReference type="SUPFAM" id="SSF54791">
    <property type="entry name" value="Eukaryotic type KH-domain (KH-domain type I)"/>
    <property type="match status" value="1"/>
</dbReference>
<dbReference type="PANTHER" id="PTHR33415">
    <property type="entry name" value="PROTEIN EMBRYO DEFECTIVE 514"/>
    <property type="match status" value="1"/>
</dbReference>
<feature type="compositionally biased region" description="Basic and acidic residues" evidence="3">
    <location>
        <begin position="430"/>
        <end position="440"/>
    </location>
</feature>
<dbReference type="SUPFAM" id="SSF54928">
    <property type="entry name" value="RNA-binding domain, RBD"/>
    <property type="match status" value="1"/>
</dbReference>
<dbReference type="EMBL" id="CAUJNA010002913">
    <property type="protein sequence ID" value="CAJ1394687.1"/>
    <property type="molecule type" value="Genomic_DNA"/>
</dbReference>
<dbReference type="Gene3D" id="3.10.450.40">
    <property type="match status" value="1"/>
</dbReference>
<dbReference type="GO" id="GO:1901259">
    <property type="term" value="P:chloroplast rRNA processing"/>
    <property type="evidence" value="ECO:0007669"/>
    <property type="project" value="TreeGrafter"/>
</dbReference>
<dbReference type="InterPro" id="IPR035979">
    <property type="entry name" value="RBD_domain_sf"/>
</dbReference>
<dbReference type="GO" id="GO:0009507">
    <property type="term" value="C:chloroplast"/>
    <property type="evidence" value="ECO:0007669"/>
    <property type="project" value="TreeGrafter"/>
</dbReference>
<evidence type="ECO:0000256" key="2">
    <source>
        <dbReference type="PROSITE-ProRule" id="PRU00117"/>
    </source>
</evidence>
<dbReference type="PROSITE" id="PS51939">
    <property type="entry name" value="XRRM"/>
    <property type="match status" value="1"/>
</dbReference>
<gene>
    <name evidence="5" type="ORF">EVOR1521_LOCUS19295</name>
</gene>